<accession>A0ABW5DPR6</accession>
<gene>
    <name evidence="2" type="ORF">ACFSM5_01435</name>
</gene>
<dbReference type="Gene3D" id="3.20.20.210">
    <property type="match status" value="1"/>
</dbReference>
<protein>
    <submittedName>
        <fullName evidence="2">5-methyltetrahydropteroyltriglutamate--homocysteine S-methyltransferase</fullName>
        <ecNumber evidence="2">2.1.1.14</ecNumber>
    </submittedName>
</protein>
<dbReference type="PANTHER" id="PTHR43844">
    <property type="entry name" value="METHIONINE SYNTHASE"/>
    <property type="match status" value="1"/>
</dbReference>
<dbReference type="CDD" id="cd03311">
    <property type="entry name" value="CIMS_C_terminal_like"/>
    <property type="match status" value="1"/>
</dbReference>
<name>A0ABW5DPR6_9PROT</name>
<dbReference type="InterPro" id="IPR002629">
    <property type="entry name" value="Met_Synth_C/arc"/>
</dbReference>
<dbReference type="EC" id="2.1.1.14" evidence="2"/>
<keyword evidence="3" id="KW-1185">Reference proteome</keyword>
<dbReference type="EMBL" id="JBHUIP010000001">
    <property type="protein sequence ID" value="MFD2261531.1"/>
    <property type="molecule type" value="Genomic_DNA"/>
</dbReference>
<dbReference type="RefSeq" id="WP_379874438.1">
    <property type="nucleotide sequence ID" value="NZ_JBHUIP010000001.1"/>
</dbReference>
<organism evidence="2 3">
    <name type="scientific">Lacibacterium aquatile</name>
    <dbReference type="NCBI Taxonomy" id="1168082"/>
    <lineage>
        <taxon>Bacteria</taxon>
        <taxon>Pseudomonadati</taxon>
        <taxon>Pseudomonadota</taxon>
        <taxon>Alphaproteobacteria</taxon>
        <taxon>Rhodospirillales</taxon>
        <taxon>Rhodospirillaceae</taxon>
    </lineage>
</organism>
<dbReference type="Pfam" id="PF01717">
    <property type="entry name" value="Meth_synt_2"/>
    <property type="match status" value="1"/>
</dbReference>
<dbReference type="GO" id="GO:0032259">
    <property type="term" value="P:methylation"/>
    <property type="evidence" value="ECO:0007669"/>
    <property type="project" value="UniProtKB-KW"/>
</dbReference>
<reference evidence="3" key="1">
    <citation type="journal article" date="2019" name="Int. J. Syst. Evol. Microbiol.">
        <title>The Global Catalogue of Microorganisms (GCM) 10K type strain sequencing project: providing services to taxonomists for standard genome sequencing and annotation.</title>
        <authorList>
            <consortium name="The Broad Institute Genomics Platform"/>
            <consortium name="The Broad Institute Genome Sequencing Center for Infectious Disease"/>
            <person name="Wu L."/>
            <person name="Ma J."/>
        </authorList>
    </citation>
    <scope>NUCLEOTIDE SEQUENCE [LARGE SCALE GENOMIC DNA]</scope>
    <source>
        <strain evidence="3">CGMCC 1.19062</strain>
    </source>
</reference>
<evidence type="ECO:0000313" key="3">
    <source>
        <dbReference type="Proteomes" id="UP001597295"/>
    </source>
</evidence>
<comment type="caution">
    <text evidence="2">The sequence shown here is derived from an EMBL/GenBank/DDBJ whole genome shotgun (WGS) entry which is preliminary data.</text>
</comment>
<keyword evidence="2" id="KW-0808">Transferase</keyword>
<dbReference type="Proteomes" id="UP001597295">
    <property type="component" value="Unassembled WGS sequence"/>
</dbReference>
<sequence length="378" mass="42349">MSPKASPLITSPHRADHVGSLLRPAPVKQARHKFYDEKSISAAELKATEDAAIIDVIRMQEAVGLKVVTDGETRRSFWHYDFMGALTGFALEERDPAQGVKFHGVNLRPIFPTIKGKLDFPDDHPMLDHFRFLAANTKVTPKISIPGPSCCHFRTAKADIHPAEYKDLDVLFADLSKTYAKAVAKFYEAGCRYLQMDDIFFAYLCDPKQRAQKQAEGIDPDWLIGQYAQMMHDAIKDRPADMVIGMHMCRGNFRSTWAAEGAYDLVADAVFNRTGVDIFFMEYDTERAGGLEPLKYLQKGTQRIYPGFITTKTPALESIDDLKYKFDEASAYVAVDQLGIAPQCGFASTEEGNMITEDEQKRKLELVVKTAEAIWGTA</sequence>
<evidence type="ECO:0000259" key="1">
    <source>
        <dbReference type="Pfam" id="PF01717"/>
    </source>
</evidence>
<dbReference type="InterPro" id="IPR038071">
    <property type="entry name" value="UROD/MetE-like_sf"/>
</dbReference>
<dbReference type="NCBIfam" id="NF005085">
    <property type="entry name" value="PRK06520.1"/>
    <property type="match status" value="1"/>
</dbReference>
<keyword evidence="2" id="KW-0489">Methyltransferase</keyword>
<dbReference type="PANTHER" id="PTHR43844:SF1">
    <property type="entry name" value="METHIONINE SYNTHASE"/>
    <property type="match status" value="1"/>
</dbReference>
<dbReference type="SUPFAM" id="SSF51726">
    <property type="entry name" value="UROD/MetE-like"/>
    <property type="match status" value="1"/>
</dbReference>
<feature type="domain" description="Cobalamin-independent methionine synthase MetE C-terminal/archaeal" evidence="1">
    <location>
        <begin position="18"/>
        <end position="353"/>
    </location>
</feature>
<proteinExistence type="predicted"/>
<dbReference type="GO" id="GO:0003871">
    <property type="term" value="F:5-methyltetrahydropteroyltriglutamate-homocysteine S-methyltransferase activity"/>
    <property type="evidence" value="ECO:0007669"/>
    <property type="project" value="UniProtKB-EC"/>
</dbReference>
<evidence type="ECO:0000313" key="2">
    <source>
        <dbReference type="EMBL" id="MFD2261531.1"/>
    </source>
</evidence>